<organism evidence="4 5">
    <name type="scientific">Mucilaginibacter gossypii</name>
    <dbReference type="NCBI Taxonomy" id="551996"/>
    <lineage>
        <taxon>Bacteria</taxon>
        <taxon>Pseudomonadati</taxon>
        <taxon>Bacteroidota</taxon>
        <taxon>Sphingobacteriia</taxon>
        <taxon>Sphingobacteriales</taxon>
        <taxon>Sphingobacteriaceae</taxon>
        <taxon>Mucilaginibacter</taxon>
    </lineage>
</organism>
<gene>
    <name evidence="4" type="ORF">SAMN05192573_11894</name>
</gene>
<keyword evidence="3" id="KW-0949">S-adenosyl-L-methionine</keyword>
<sequence length="221" mass="24016">MDTSLFESVDQYIGNLFEDEDAVLKGTLKSMEDAGIPGINVSANQGKFLQVLAHLCGAKKILEIGTLGGYSTIWLARALPADGQLVTLELEQAYADVARRNIINAGLDPVVEIKVGKAMESLATLEADDEGPFDMIFIDADKLPYTEYFEWALKLSRPGTLIVADNVIREGRVLDDNCDDERVSGVQRFNKALAANQQVTATIIQTVGTKEHDGMAIAVVK</sequence>
<dbReference type="Pfam" id="PF01596">
    <property type="entry name" value="Methyltransf_3"/>
    <property type="match status" value="1"/>
</dbReference>
<dbReference type="Proteomes" id="UP000199705">
    <property type="component" value="Unassembled WGS sequence"/>
</dbReference>
<dbReference type="GO" id="GO:0032259">
    <property type="term" value="P:methylation"/>
    <property type="evidence" value="ECO:0007669"/>
    <property type="project" value="UniProtKB-KW"/>
</dbReference>
<protein>
    <submittedName>
        <fullName evidence="4">Caffeoyl-CoA O-methyltransferase</fullName>
    </submittedName>
</protein>
<dbReference type="PROSITE" id="PS51682">
    <property type="entry name" value="SAM_OMT_I"/>
    <property type="match status" value="1"/>
</dbReference>
<evidence type="ECO:0000313" key="5">
    <source>
        <dbReference type="Proteomes" id="UP000199705"/>
    </source>
</evidence>
<dbReference type="GO" id="GO:0008171">
    <property type="term" value="F:O-methyltransferase activity"/>
    <property type="evidence" value="ECO:0007669"/>
    <property type="project" value="InterPro"/>
</dbReference>
<proteinExistence type="predicted"/>
<dbReference type="RefSeq" id="WP_091174390.1">
    <property type="nucleotide sequence ID" value="NZ_FNCG01000018.1"/>
</dbReference>
<dbReference type="GO" id="GO:0008757">
    <property type="term" value="F:S-adenosylmethionine-dependent methyltransferase activity"/>
    <property type="evidence" value="ECO:0007669"/>
    <property type="project" value="TreeGrafter"/>
</dbReference>
<dbReference type="InterPro" id="IPR029063">
    <property type="entry name" value="SAM-dependent_MTases_sf"/>
</dbReference>
<evidence type="ECO:0000256" key="3">
    <source>
        <dbReference type="ARBA" id="ARBA00022691"/>
    </source>
</evidence>
<evidence type="ECO:0000256" key="1">
    <source>
        <dbReference type="ARBA" id="ARBA00022603"/>
    </source>
</evidence>
<dbReference type="Gene3D" id="3.40.50.150">
    <property type="entry name" value="Vaccinia Virus protein VP39"/>
    <property type="match status" value="1"/>
</dbReference>
<evidence type="ECO:0000256" key="2">
    <source>
        <dbReference type="ARBA" id="ARBA00022679"/>
    </source>
</evidence>
<dbReference type="CDD" id="cd02440">
    <property type="entry name" value="AdoMet_MTases"/>
    <property type="match status" value="1"/>
</dbReference>
<keyword evidence="2 4" id="KW-0808">Transferase</keyword>
<reference evidence="5" key="1">
    <citation type="submission" date="2016-10" db="EMBL/GenBank/DDBJ databases">
        <authorList>
            <person name="Varghese N."/>
            <person name="Submissions S."/>
        </authorList>
    </citation>
    <scope>NUCLEOTIDE SEQUENCE [LARGE SCALE GENOMIC DNA]</scope>
    <source>
        <strain evidence="5">Gh-67</strain>
    </source>
</reference>
<accession>A0A1G8JEX5</accession>
<dbReference type="InterPro" id="IPR050362">
    <property type="entry name" value="Cation-dep_OMT"/>
</dbReference>
<dbReference type="PANTHER" id="PTHR10509">
    <property type="entry name" value="O-METHYLTRANSFERASE-RELATED"/>
    <property type="match status" value="1"/>
</dbReference>
<name>A0A1G8JEX5_9SPHI</name>
<dbReference type="AlphaFoldDB" id="A0A1G8JEX5"/>
<dbReference type="PANTHER" id="PTHR10509:SF14">
    <property type="entry name" value="CAFFEOYL-COA O-METHYLTRANSFERASE 3-RELATED"/>
    <property type="match status" value="1"/>
</dbReference>
<evidence type="ECO:0000313" key="4">
    <source>
        <dbReference type="EMBL" id="SDI29788.1"/>
    </source>
</evidence>
<dbReference type="EMBL" id="FNCG01000018">
    <property type="protein sequence ID" value="SDI29788.1"/>
    <property type="molecule type" value="Genomic_DNA"/>
</dbReference>
<keyword evidence="1 4" id="KW-0489">Methyltransferase</keyword>
<dbReference type="InterPro" id="IPR002935">
    <property type="entry name" value="SAM_O-MeTrfase"/>
</dbReference>
<dbReference type="SUPFAM" id="SSF53335">
    <property type="entry name" value="S-adenosyl-L-methionine-dependent methyltransferases"/>
    <property type="match status" value="1"/>
</dbReference>
<keyword evidence="5" id="KW-1185">Reference proteome</keyword>
<dbReference type="STRING" id="551996.SAMN05192573_11894"/>